<dbReference type="Gene3D" id="2.30.130.10">
    <property type="entry name" value="PUA domain"/>
    <property type="match status" value="1"/>
</dbReference>
<dbReference type="GO" id="GO:0006364">
    <property type="term" value="P:rRNA processing"/>
    <property type="evidence" value="ECO:0007669"/>
    <property type="project" value="UniProtKB-KW"/>
</dbReference>
<dbReference type="InterPro" id="IPR015947">
    <property type="entry name" value="PUA-like_sf"/>
</dbReference>
<organism evidence="10 11">
    <name type="scientific">Alkalispirillum mobile</name>
    <dbReference type="NCBI Taxonomy" id="85925"/>
    <lineage>
        <taxon>Bacteria</taxon>
        <taxon>Pseudomonadati</taxon>
        <taxon>Pseudomonadota</taxon>
        <taxon>Gammaproteobacteria</taxon>
        <taxon>Chromatiales</taxon>
        <taxon>Ectothiorhodospiraceae</taxon>
        <taxon>Alkalispirillum</taxon>
    </lineage>
</organism>
<dbReference type="CDD" id="cd11572">
    <property type="entry name" value="RlmI_M_like"/>
    <property type="match status" value="1"/>
</dbReference>
<dbReference type="GO" id="GO:0003723">
    <property type="term" value="F:RNA binding"/>
    <property type="evidence" value="ECO:0007669"/>
    <property type="project" value="InterPro"/>
</dbReference>
<evidence type="ECO:0000313" key="10">
    <source>
        <dbReference type="EMBL" id="RLK51381.1"/>
    </source>
</evidence>
<dbReference type="Pfam" id="PF10672">
    <property type="entry name" value="Methyltrans_SAM"/>
    <property type="match status" value="1"/>
</dbReference>
<dbReference type="RefSeq" id="WP_121441797.1">
    <property type="nucleotide sequence ID" value="NZ_RCDA01000001.1"/>
</dbReference>
<dbReference type="Pfam" id="PF17785">
    <property type="entry name" value="PUA_3"/>
    <property type="match status" value="1"/>
</dbReference>
<evidence type="ECO:0000256" key="6">
    <source>
        <dbReference type="ARBA" id="ARBA00022691"/>
    </source>
</evidence>
<gene>
    <name evidence="10" type="ORF">DFR31_1317</name>
</gene>
<keyword evidence="11" id="KW-1185">Reference proteome</keyword>
<evidence type="ECO:0000256" key="4">
    <source>
        <dbReference type="ARBA" id="ARBA00022603"/>
    </source>
</evidence>
<sequence>MTETLPALRLKKGEDKRLRAGHLWVFSNEVDTDATPLKAFAPGDGAVLEDSRGRVLGTVYVNPGSLICARLVSRDSRYRLDESLLVHRLKMALALRERLFEQPYYRLVHGEADGLPGLVVDRFGDACVVQVNTAGMERVRDSIVTALARVLGEGPVLLRCDSAVRQLEGLERYQVWGSGPERQTLEVVENGVQFRVPATSGQKTGWYFDHRMNRQALRPWVSGQRVLDVFSYMGAWGVQAAVAGAREVYCVDSSEQALDGVAENAALNGVADQVVGVQGDAFDALAELRQANERFDVVVVDPPAFIKRKKDFRQGYKAYQRLNRMAMQLLGRDGLLVTASCSAHLPEQQLLDAAQSGARHLERSLRVVALGHQGPDHPVHPAIPETRYLKAAFCRVLPAGSMP</sequence>
<keyword evidence="4 10" id="KW-0489">Methyltransferase</keyword>
<keyword evidence="2" id="KW-0963">Cytoplasm</keyword>
<dbReference type="OrthoDB" id="9805492at2"/>
<dbReference type="CDD" id="cd02440">
    <property type="entry name" value="AdoMet_MTases"/>
    <property type="match status" value="1"/>
</dbReference>
<keyword evidence="6" id="KW-0949">S-adenosyl-L-methionine</keyword>
<dbReference type="EMBL" id="RCDA01000001">
    <property type="protein sequence ID" value="RLK51381.1"/>
    <property type="molecule type" value="Genomic_DNA"/>
</dbReference>
<evidence type="ECO:0000256" key="3">
    <source>
        <dbReference type="ARBA" id="ARBA00022552"/>
    </source>
</evidence>
<dbReference type="PANTHER" id="PTHR42873:SF1">
    <property type="entry name" value="S-ADENOSYLMETHIONINE-DEPENDENT METHYLTRANSFERASE DOMAIN-CONTAINING PROTEIN"/>
    <property type="match status" value="1"/>
</dbReference>
<evidence type="ECO:0000259" key="9">
    <source>
        <dbReference type="Pfam" id="PF17785"/>
    </source>
</evidence>
<name>A0A498CGC9_9GAMM</name>
<protein>
    <submittedName>
        <fullName evidence="10">SAM-dependent methyltransferase</fullName>
    </submittedName>
</protein>
<dbReference type="AlphaFoldDB" id="A0A498CGC9"/>
<dbReference type="Proteomes" id="UP000275461">
    <property type="component" value="Unassembled WGS sequence"/>
</dbReference>
<accession>A0A498CGC9</accession>
<dbReference type="InterPro" id="IPR036974">
    <property type="entry name" value="PUA_sf"/>
</dbReference>
<comment type="subcellular location">
    <subcellularLocation>
        <location evidence="1">Cytoplasm</location>
    </subcellularLocation>
</comment>
<evidence type="ECO:0000256" key="1">
    <source>
        <dbReference type="ARBA" id="ARBA00004496"/>
    </source>
</evidence>
<proteinExistence type="inferred from homology"/>
<evidence type="ECO:0000259" key="8">
    <source>
        <dbReference type="Pfam" id="PF10672"/>
    </source>
</evidence>
<dbReference type="Gene3D" id="3.40.50.150">
    <property type="entry name" value="Vaccinia Virus protein VP39"/>
    <property type="match status" value="1"/>
</dbReference>
<keyword evidence="3" id="KW-0698">rRNA processing</keyword>
<dbReference type="Gene3D" id="3.30.750.80">
    <property type="entry name" value="RNA methyltransferase domain (HRMD) like"/>
    <property type="match status" value="1"/>
</dbReference>
<feature type="domain" description="RlmI-like PUA" evidence="9">
    <location>
        <begin position="8"/>
        <end position="74"/>
    </location>
</feature>
<feature type="domain" description="S-adenosylmethionine-dependent methyltransferase" evidence="8">
    <location>
        <begin position="175"/>
        <end position="355"/>
    </location>
</feature>
<evidence type="ECO:0000256" key="2">
    <source>
        <dbReference type="ARBA" id="ARBA00022490"/>
    </source>
</evidence>
<evidence type="ECO:0000256" key="5">
    <source>
        <dbReference type="ARBA" id="ARBA00022679"/>
    </source>
</evidence>
<dbReference type="CDD" id="cd21153">
    <property type="entry name" value="PUA_RlmI"/>
    <property type="match status" value="1"/>
</dbReference>
<dbReference type="SUPFAM" id="SSF88697">
    <property type="entry name" value="PUA domain-like"/>
    <property type="match status" value="1"/>
</dbReference>
<dbReference type="InterPro" id="IPR019614">
    <property type="entry name" value="SAM-dep_methyl-trfase"/>
</dbReference>
<reference evidence="10 11" key="1">
    <citation type="submission" date="2018-10" db="EMBL/GenBank/DDBJ databases">
        <title>Genomic Encyclopedia of Type Strains, Phase IV (KMG-IV): sequencing the most valuable type-strain genomes for metagenomic binning, comparative biology and taxonomic classification.</title>
        <authorList>
            <person name="Goeker M."/>
        </authorList>
    </citation>
    <scope>NUCLEOTIDE SEQUENCE [LARGE SCALE GENOMIC DNA]</scope>
    <source>
        <strain evidence="10 11">DSM 12769</strain>
    </source>
</reference>
<comment type="similarity">
    <text evidence="7">Belongs to the methyltransferase superfamily. RlmI family.</text>
</comment>
<dbReference type="GO" id="GO:0008168">
    <property type="term" value="F:methyltransferase activity"/>
    <property type="evidence" value="ECO:0007669"/>
    <property type="project" value="UniProtKB-KW"/>
</dbReference>
<dbReference type="SUPFAM" id="SSF53335">
    <property type="entry name" value="S-adenosyl-L-methionine-dependent methyltransferases"/>
    <property type="match status" value="1"/>
</dbReference>
<dbReference type="PANTHER" id="PTHR42873">
    <property type="entry name" value="RIBOSOMAL RNA LARGE SUBUNIT METHYLTRANSFERASE"/>
    <property type="match status" value="1"/>
</dbReference>
<dbReference type="InterPro" id="IPR041532">
    <property type="entry name" value="RlmI-like_PUA"/>
</dbReference>
<evidence type="ECO:0000313" key="11">
    <source>
        <dbReference type="Proteomes" id="UP000275461"/>
    </source>
</evidence>
<evidence type="ECO:0000256" key="7">
    <source>
        <dbReference type="ARBA" id="ARBA00038091"/>
    </source>
</evidence>
<dbReference type="GO" id="GO:0032259">
    <property type="term" value="P:methylation"/>
    <property type="evidence" value="ECO:0007669"/>
    <property type="project" value="UniProtKB-KW"/>
</dbReference>
<dbReference type="GO" id="GO:0005737">
    <property type="term" value="C:cytoplasm"/>
    <property type="evidence" value="ECO:0007669"/>
    <property type="project" value="UniProtKB-SubCell"/>
</dbReference>
<comment type="caution">
    <text evidence="10">The sequence shown here is derived from an EMBL/GenBank/DDBJ whole genome shotgun (WGS) entry which is preliminary data.</text>
</comment>
<dbReference type="PROSITE" id="PS50890">
    <property type="entry name" value="PUA"/>
    <property type="match status" value="1"/>
</dbReference>
<keyword evidence="5 10" id="KW-0808">Transferase</keyword>
<dbReference type="InterPro" id="IPR029063">
    <property type="entry name" value="SAM-dependent_MTases_sf"/>
</dbReference>